<organism evidence="7 8">
    <name type="scientific">Breznakibacter xylanolyticus</name>
    <dbReference type="NCBI Taxonomy" id="990"/>
    <lineage>
        <taxon>Bacteria</taxon>
        <taxon>Pseudomonadati</taxon>
        <taxon>Bacteroidota</taxon>
        <taxon>Bacteroidia</taxon>
        <taxon>Marinilabiliales</taxon>
        <taxon>Marinilabiliaceae</taxon>
        <taxon>Breznakibacter</taxon>
    </lineage>
</organism>
<keyword evidence="4" id="KW-0472">Membrane</keyword>
<evidence type="ECO:0000313" key="7">
    <source>
        <dbReference type="EMBL" id="PZX18153.1"/>
    </source>
</evidence>
<dbReference type="OrthoDB" id="9814535at2"/>
<dbReference type="Pfam" id="PF01103">
    <property type="entry name" value="Omp85"/>
    <property type="match status" value="1"/>
</dbReference>
<sequence length="732" mass="85109">MLARTMIHSPIRDISMLEMKSYLRQRENVKILGFWKAHLGIYNLSGADTSKWVNKVLRRIGEEPVLYDEVLTRMSRDQLQRLMHSKGFFTALVTDTVIPTGKKKVKVVYTIHPSRRYRIDQMGYRVDDDSMRAYVLADTSRSLLRRGRPFDAALHDEERDRITSRLRNQGYYAFNKDYISFSVDSALGRYAVVDSLILSCPLPDGASNPNGTHRRYYYRNVYYIISETPQRALLEGGFQGFDTLSYEGNVFLFEKNIEVHPTVLISSSYLSPGERFNAFYADRTQMLLSGLAYFRYVDIRYKDVTTPDDENGWLDCYIQMVPARKQVFSVEVEGTNSSGNLGAGGNLRYQHRNLWRGAEVLDVGFRMSQERQFVRNTTDVFNTSEYGVEVGLEVPKFWLPFEFEGFRKRFTPKTNIQAVYSYQHRPDYTRTIANLRYGYNWRSSRYVTHTFNPAEFNLVWLPYVNDDFWKYISGTFLRYSYEDHFILNSSYAFQFNNQSRTRQTEYWFARINMEGAGNFLRSLVSLWEKPDENGHYRVMDIQFSQYVKGDVDVRYHHAINRANTFAYRLFAGVGYPYGNTKVLPFEKRYFSGGANSLRAWPVRGVGPGTFVDTVSAFYNQTADIKLELNAEYRFKMFWVLEGALFADAGNIWGIRSDASLPGGLFEFDEFYKEIAIGVGAGIRLDFNYFLFRMDAGVKARDPIQPVGKRWVLANQPFGWNDLTFNFAIGYPF</sequence>
<dbReference type="AlphaFoldDB" id="A0A2W7NF92"/>
<reference evidence="7 8" key="1">
    <citation type="submission" date="2018-06" db="EMBL/GenBank/DDBJ databases">
        <title>Genomic Encyclopedia of Archaeal and Bacterial Type Strains, Phase II (KMG-II): from individual species to whole genera.</title>
        <authorList>
            <person name="Goeker M."/>
        </authorList>
    </citation>
    <scope>NUCLEOTIDE SEQUENCE [LARGE SCALE GENOMIC DNA]</scope>
    <source>
        <strain evidence="7 8">DSM 6779</strain>
    </source>
</reference>
<dbReference type="InterPro" id="IPR039910">
    <property type="entry name" value="D15-like"/>
</dbReference>
<gene>
    <name evidence="7" type="ORF">LX69_01193</name>
</gene>
<keyword evidence="3" id="KW-0732">Signal</keyword>
<dbReference type="GO" id="GO:0019867">
    <property type="term" value="C:outer membrane"/>
    <property type="evidence" value="ECO:0007669"/>
    <property type="project" value="InterPro"/>
</dbReference>
<dbReference type="Proteomes" id="UP000249239">
    <property type="component" value="Unassembled WGS sequence"/>
</dbReference>
<keyword evidence="8" id="KW-1185">Reference proteome</keyword>
<dbReference type="PANTHER" id="PTHR12815">
    <property type="entry name" value="SORTING AND ASSEMBLY MACHINERY SAMM50 PROTEIN FAMILY MEMBER"/>
    <property type="match status" value="1"/>
</dbReference>
<proteinExistence type="predicted"/>
<accession>A0A2W7NF92</accession>
<evidence type="ECO:0000256" key="1">
    <source>
        <dbReference type="ARBA" id="ARBA00004370"/>
    </source>
</evidence>
<evidence type="ECO:0000256" key="3">
    <source>
        <dbReference type="ARBA" id="ARBA00022729"/>
    </source>
</evidence>
<dbReference type="Gene3D" id="2.40.160.50">
    <property type="entry name" value="membrane protein fhac: a member of the omp85/tpsb transporter family"/>
    <property type="match status" value="1"/>
</dbReference>
<dbReference type="PANTHER" id="PTHR12815:SF47">
    <property type="entry name" value="TRANSLOCATION AND ASSEMBLY MODULE SUBUNIT TAMA"/>
    <property type="match status" value="1"/>
</dbReference>
<protein>
    <submittedName>
        <fullName evidence="7">Outer membrane protein assembly factor BamA</fullName>
    </submittedName>
</protein>
<comment type="subcellular location">
    <subcellularLocation>
        <location evidence="1">Membrane</location>
    </subcellularLocation>
</comment>
<keyword evidence="5" id="KW-0998">Cell outer membrane</keyword>
<evidence type="ECO:0000313" key="8">
    <source>
        <dbReference type="Proteomes" id="UP000249239"/>
    </source>
</evidence>
<name>A0A2W7NF92_9BACT</name>
<evidence type="ECO:0000256" key="5">
    <source>
        <dbReference type="ARBA" id="ARBA00023237"/>
    </source>
</evidence>
<evidence type="ECO:0000256" key="4">
    <source>
        <dbReference type="ARBA" id="ARBA00023136"/>
    </source>
</evidence>
<dbReference type="InterPro" id="IPR000184">
    <property type="entry name" value="Bac_surfAg_D15"/>
</dbReference>
<evidence type="ECO:0000259" key="6">
    <source>
        <dbReference type="Pfam" id="PF01103"/>
    </source>
</evidence>
<keyword evidence="2" id="KW-0812">Transmembrane</keyword>
<comment type="caution">
    <text evidence="7">The sequence shown here is derived from an EMBL/GenBank/DDBJ whole genome shotgun (WGS) entry which is preliminary data.</text>
</comment>
<evidence type="ECO:0000256" key="2">
    <source>
        <dbReference type="ARBA" id="ARBA00022692"/>
    </source>
</evidence>
<dbReference type="EMBL" id="QKZK01000007">
    <property type="protein sequence ID" value="PZX18153.1"/>
    <property type="molecule type" value="Genomic_DNA"/>
</dbReference>
<feature type="domain" description="Bacterial surface antigen (D15)" evidence="6">
    <location>
        <begin position="344"/>
        <end position="732"/>
    </location>
</feature>